<protein>
    <submittedName>
        <fullName evidence="2">Uncharacterized protein</fullName>
    </submittedName>
</protein>
<dbReference type="AlphaFoldDB" id="M2ABI7"/>
<gene>
    <name evidence="2" type="ORF">HMPREF9733_02572</name>
</gene>
<feature type="transmembrane region" description="Helical" evidence="1">
    <location>
        <begin position="88"/>
        <end position="106"/>
    </location>
</feature>
<dbReference type="HOGENOM" id="CLU_145921_0_0_12"/>
<reference evidence="2 3" key="1">
    <citation type="submission" date="2012-01" db="EMBL/GenBank/DDBJ databases">
        <title>The Genome Sequence of Treponema denticola SP33.</title>
        <authorList>
            <consortium name="The Broad Institute Genome Sequencing Platform"/>
            <person name="Earl A."/>
            <person name="Ward D."/>
            <person name="Feldgarden M."/>
            <person name="Gevers D."/>
            <person name="Blanton J.M."/>
            <person name="Fenno C.J."/>
            <person name="Baranova O.V."/>
            <person name="Mathney J."/>
            <person name="Dewhirst F.E."/>
            <person name="Izard J."/>
            <person name="Young S.K."/>
            <person name="Zeng Q."/>
            <person name="Gargeya S."/>
            <person name="Fitzgerald M."/>
            <person name="Haas B."/>
            <person name="Abouelleil A."/>
            <person name="Alvarado L."/>
            <person name="Arachchi H.M."/>
            <person name="Berlin A."/>
            <person name="Chapman S.B."/>
            <person name="Gearin G."/>
            <person name="Goldberg J."/>
            <person name="Griggs A."/>
            <person name="Gujja S."/>
            <person name="Hansen M."/>
            <person name="Heiman D."/>
            <person name="Howarth C."/>
            <person name="Larimer J."/>
            <person name="Lui A."/>
            <person name="MacDonald P.J.P."/>
            <person name="McCowen C."/>
            <person name="Montmayeur A."/>
            <person name="Murphy C."/>
            <person name="Neiman D."/>
            <person name="Pearson M."/>
            <person name="Priest M."/>
            <person name="Roberts A."/>
            <person name="Saif S."/>
            <person name="Shea T."/>
            <person name="Sisk P."/>
            <person name="Stolte C."/>
            <person name="Sykes S."/>
            <person name="Wortman J."/>
            <person name="Nusbaum C."/>
            <person name="Birren B."/>
        </authorList>
    </citation>
    <scope>NUCLEOTIDE SEQUENCE [LARGE SCALE GENOMIC DNA]</scope>
    <source>
        <strain evidence="2 3">SP33</strain>
    </source>
</reference>
<proteinExistence type="predicted"/>
<organism evidence="2 3">
    <name type="scientific">Treponema denticola SP33</name>
    <dbReference type="NCBI Taxonomy" id="999437"/>
    <lineage>
        <taxon>Bacteria</taxon>
        <taxon>Pseudomonadati</taxon>
        <taxon>Spirochaetota</taxon>
        <taxon>Spirochaetia</taxon>
        <taxon>Spirochaetales</taxon>
        <taxon>Treponemataceae</taxon>
        <taxon>Treponema</taxon>
    </lineage>
</organism>
<evidence type="ECO:0000313" key="2">
    <source>
        <dbReference type="EMBL" id="EMB20016.1"/>
    </source>
</evidence>
<sequence length="145" mass="16516">MKLTLKNILASIGFSFVLIQFQYYVNSEYITSFLKENLITIIVSLLAVNTATTGIVLTKIRELIDNSQNKISFTNSKNEMKKSIIEQIVLVILALFFLTLTGSGLIKNSIQLQQIIDIFCCTIFIYDLFILYDTAKSVFIIIDFH</sequence>
<accession>M2ABI7</accession>
<dbReference type="RefSeq" id="WP_010697590.1">
    <property type="nucleotide sequence ID" value="NZ_KB442454.1"/>
</dbReference>
<feature type="transmembrane region" description="Helical" evidence="1">
    <location>
        <begin position="7"/>
        <end position="25"/>
    </location>
</feature>
<name>M2ABI7_TREDN</name>
<keyword evidence="1" id="KW-0812">Transmembrane</keyword>
<dbReference type="OrthoDB" id="9554413at2"/>
<comment type="caution">
    <text evidence="2">The sequence shown here is derived from an EMBL/GenBank/DDBJ whole genome shotgun (WGS) entry which is preliminary data.</text>
</comment>
<dbReference type="EMBL" id="AGDZ01000037">
    <property type="protein sequence ID" value="EMB20016.1"/>
    <property type="molecule type" value="Genomic_DNA"/>
</dbReference>
<keyword evidence="1" id="KW-0472">Membrane</keyword>
<dbReference type="PATRIC" id="fig|999437.3.peg.2652"/>
<evidence type="ECO:0000313" key="3">
    <source>
        <dbReference type="Proteomes" id="UP000016183"/>
    </source>
</evidence>
<dbReference type="Proteomes" id="UP000016183">
    <property type="component" value="Unassembled WGS sequence"/>
</dbReference>
<feature type="transmembrane region" description="Helical" evidence="1">
    <location>
        <begin position="37"/>
        <end position="57"/>
    </location>
</feature>
<evidence type="ECO:0000256" key="1">
    <source>
        <dbReference type="SAM" id="Phobius"/>
    </source>
</evidence>
<keyword evidence="1" id="KW-1133">Transmembrane helix</keyword>
<feature type="transmembrane region" description="Helical" evidence="1">
    <location>
        <begin position="112"/>
        <end position="132"/>
    </location>
</feature>